<dbReference type="KEGG" id="mpc:Mar181_0095"/>
<evidence type="ECO:0000313" key="2">
    <source>
        <dbReference type="EMBL" id="AEF53164.1"/>
    </source>
</evidence>
<protein>
    <submittedName>
        <fullName evidence="2">Beta-lactamase-like protein</fullName>
    </submittedName>
</protein>
<dbReference type="OrthoDB" id="9803916at2"/>
<reference evidence="2 3" key="1">
    <citation type="journal article" date="2012" name="Stand. Genomic Sci.">
        <title>Complete genome sequence of Marinomonas posidonica type strain (IVIA-Po-181(T)).</title>
        <authorList>
            <person name="Lucas-Elio P."/>
            <person name="Goodwin L."/>
            <person name="Woyke T."/>
            <person name="Pitluck S."/>
            <person name="Nolan M."/>
            <person name="Kyrpides N.C."/>
            <person name="Detter J.C."/>
            <person name="Copeland A."/>
            <person name="Lu M."/>
            <person name="Bruce D."/>
            <person name="Detter C."/>
            <person name="Tapia R."/>
            <person name="Han S."/>
            <person name="Land M.L."/>
            <person name="Ivanova N."/>
            <person name="Mikhailova N."/>
            <person name="Johnston A.W."/>
            <person name="Sanchez-Amat A."/>
        </authorList>
    </citation>
    <scope>NUCLEOTIDE SEQUENCE [LARGE SCALE GENOMIC DNA]</scope>
    <source>
        <strain evidence="3">CECT 7376 / NCIMB 14433 / IVIA-Po-181</strain>
    </source>
</reference>
<dbReference type="PANTHER" id="PTHR11203:SF37">
    <property type="entry name" value="INTEGRATOR COMPLEX SUBUNIT 11"/>
    <property type="match status" value="1"/>
</dbReference>
<name>F6CVV6_MARPP</name>
<sequence length="374" mass="40920">MRLSVDILSGGGRKTAAAILLVCDIPEQNTSVRFLLDAGGALELDEDKGWQQPDNLDAIFISHDHQDHMGGLVDIEGQVPVYATKAVQPQLPNHLNLKDLSVCGSQIVSGIKVTTGSAGHSFGGVWMHFDIAGGVFYSGDFSLESSLFRFTPPPTAQLALLDASYGLYEHSLQQSKQKLEQYLLRSESLLMPVPQTGRALEIACWLTSIGFDDWSLGNDCVSPELALSGPDMGISEDSQRILAGMPSHDFNPNAKVLLCGDPDGLGGDSARLLSQAERYFPLYTGHLPAHARQAVAIGEADFVRWNVHPRIQDLQLLSSMLSCQICVPLFHEFKDKASWHVALGKCFSSDSYIEYDYDIDQKALCLCSSRTEYI</sequence>
<dbReference type="EMBL" id="CP002771">
    <property type="protein sequence ID" value="AEF53164.1"/>
    <property type="molecule type" value="Genomic_DNA"/>
</dbReference>
<dbReference type="HOGENOM" id="CLU_751522_0_0_6"/>
<dbReference type="InterPro" id="IPR036866">
    <property type="entry name" value="RibonucZ/Hydroxyglut_hydro"/>
</dbReference>
<dbReference type="AlphaFoldDB" id="F6CVV6"/>
<dbReference type="STRING" id="491952.Mar181_0095"/>
<evidence type="ECO:0000259" key="1">
    <source>
        <dbReference type="SMART" id="SM00849"/>
    </source>
</evidence>
<feature type="domain" description="Metallo-beta-lactamase" evidence="1">
    <location>
        <begin position="15"/>
        <end position="187"/>
    </location>
</feature>
<keyword evidence="3" id="KW-1185">Reference proteome</keyword>
<dbReference type="SUPFAM" id="SSF56281">
    <property type="entry name" value="Metallo-hydrolase/oxidoreductase"/>
    <property type="match status" value="1"/>
</dbReference>
<dbReference type="Pfam" id="PF12706">
    <property type="entry name" value="Lactamase_B_2"/>
    <property type="match status" value="1"/>
</dbReference>
<dbReference type="Gene3D" id="3.60.15.10">
    <property type="entry name" value="Ribonuclease Z/Hydroxyacylglutathione hydrolase-like"/>
    <property type="match status" value="2"/>
</dbReference>
<accession>F6CVV6</accession>
<organism evidence="2 3">
    <name type="scientific">Marinomonas posidonica (strain CECT 7376 / NCIMB 14433 / IVIA-Po-181)</name>
    <dbReference type="NCBI Taxonomy" id="491952"/>
    <lineage>
        <taxon>Bacteria</taxon>
        <taxon>Pseudomonadati</taxon>
        <taxon>Pseudomonadota</taxon>
        <taxon>Gammaproteobacteria</taxon>
        <taxon>Oceanospirillales</taxon>
        <taxon>Oceanospirillaceae</taxon>
        <taxon>Marinomonas</taxon>
    </lineage>
</organism>
<dbReference type="Proteomes" id="UP000009230">
    <property type="component" value="Chromosome"/>
</dbReference>
<dbReference type="InterPro" id="IPR050698">
    <property type="entry name" value="MBL"/>
</dbReference>
<dbReference type="SMART" id="SM00849">
    <property type="entry name" value="Lactamase_B"/>
    <property type="match status" value="1"/>
</dbReference>
<dbReference type="GO" id="GO:0004521">
    <property type="term" value="F:RNA endonuclease activity"/>
    <property type="evidence" value="ECO:0007669"/>
    <property type="project" value="TreeGrafter"/>
</dbReference>
<proteinExistence type="predicted"/>
<dbReference type="RefSeq" id="WP_013794641.1">
    <property type="nucleotide sequence ID" value="NC_015559.1"/>
</dbReference>
<dbReference type="Gene3D" id="3.40.50.10890">
    <property type="match status" value="1"/>
</dbReference>
<dbReference type="eggNOG" id="COG1236">
    <property type="taxonomic scope" value="Bacteria"/>
</dbReference>
<evidence type="ECO:0000313" key="3">
    <source>
        <dbReference type="Proteomes" id="UP000009230"/>
    </source>
</evidence>
<dbReference type="InterPro" id="IPR001279">
    <property type="entry name" value="Metallo-B-lactamas"/>
</dbReference>
<dbReference type="PANTHER" id="PTHR11203">
    <property type="entry name" value="CLEAVAGE AND POLYADENYLATION SPECIFICITY FACTOR FAMILY MEMBER"/>
    <property type="match status" value="1"/>
</dbReference>
<gene>
    <name evidence="2" type="ordered locus">Mar181_0095</name>
</gene>